<evidence type="ECO:0000256" key="7">
    <source>
        <dbReference type="ARBA" id="ARBA00022989"/>
    </source>
</evidence>
<feature type="transmembrane region" description="Helical" evidence="10">
    <location>
        <begin position="215"/>
        <end position="236"/>
    </location>
</feature>
<evidence type="ECO:0000256" key="6">
    <source>
        <dbReference type="ARBA" id="ARBA00022970"/>
    </source>
</evidence>
<evidence type="ECO:0000256" key="3">
    <source>
        <dbReference type="ARBA" id="ARBA00022475"/>
    </source>
</evidence>
<feature type="transmembrane region" description="Helical" evidence="10">
    <location>
        <begin position="51"/>
        <end position="71"/>
    </location>
</feature>
<feature type="transmembrane region" description="Helical" evidence="10">
    <location>
        <begin position="77"/>
        <end position="99"/>
    </location>
</feature>
<evidence type="ECO:0000256" key="10">
    <source>
        <dbReference type="SAM" id="Phobius"/>
    </source>
</evidence>
<organism evidence="11 12">
    <name type="scientific">Paracoccus siganidrum</name>
    <dbReference type="NCBI Taxonomy" id="1276757"/>
    <lineage>
        <taxon>Bacteria</taxon>
        <taxon>Pseudomonadati</taxon>
        <taxon>Pseudomonadota</taxon>
        <taxon>Alphaproteobacteria</taxon>
        <taxon>Rhodobacterales</taxon>
        <taxon>Paracoccaceae</taxon>
        <taxon>Paracoccus</taxon>
    </lineage>
</organism>
<evidence type="ECO:0000256" key="4">
    <source>
        <dbReference type="ARBA" id="ARBA00022519"/>
    </source>
</evidence>
<dbReference type="GO" id="GO:0015808">
    <property type="term" value="P:L-alanine transport"/>
    <property type="evidence" value="ECO:0007669"/>
    <property type="project" value="TreeGrafter"/>
</dbReference>
<reference evidence="12" key="1">
    <citation type="submission" date="2018-09" db="EMBL/GenBank/DDBJ databases">
        <title>Paracoccus onubensis nov. sp. a moderate halophilic bacterium isolated from Gruta de las Maravillas (Aracena, Spain).</title>
        <authorList>
            <person name="Jurado V."/>
            <person name="Gutierrez-Patricio S."/>
            <person name="Gonzalez-Pimentel J.L."/>
            <person name="Miller A.Z."/>
            <person name="Laiz L."/>
            <person name="Saiz-Jimenez C."/>
        </authorList>
    </citation>
    <scope>NUCLEOTIDE SEQUENCE [LARGE SCALE GENOMIC DNA]</scope>
    <source>
        <strain evidence="12">DSM 26381</strain>
    </source>
</reference>
<gene>
    <name evidence="11" type="ORF">D3P05_20040</name>
</gene>
<dbReference type="GO" id="GO:1903806">
    <property type="term" value="P:L-isoleucine import across plasma membrane"/>
    <property type="evidence" value="ECO:0007669"/>
    <property type="project" value="TreeGrafter"/>
</dbReference>
<comment type="caution">
    <text evidence="11">The sequence shown here is derived from an EMBL/GenBank/DDBJ whole genome shotgun (WGS) entry which is preliminary data.</text>
</comment>
<dbReference type="GO" id="GO:0015192">
    <property type="term" value="F:L-phenylalanine transmembrane transporter activity"/>
    <property type="evidence" value="ECO:0007669"/>
    <property type="project" value="TreeGrafter"/>
</dbReference>
<keyword evidence="12" id="KW-1185">Reference proteome</keyword>
<evidence type="ECO:0000256" key="1">
    <source>
        <dbReference type="ARBA" id="ARBA00004651"/>
    </source>
</evidence>
<evidence type="ECO:0000313" key="11">
    <source>
        <dbReference type="EMBL" id="RJL05162.1"/>
    </source>
</evidence>
<dbReference type="PANTHER" id="PTHR11795:SF371">
    <property type="entry name" value="HIGH-AFFINITY BRANCHED-CHAIN AMINO ACID TRANSPORT SYSTEM PERMEASE PROTEIN LIVH"/>
    <property type="match status" value="1"/>
</dbReference>
<dbReference type="Proteomes" id="UP000283587">
    <property type="component" value="Unassembled WGS sequence"/>
</dbReference>
<dbReference type="InterPro" id="IPR001851">
    <property type="entry name" value="ABC_transp_permease"/>
</dbReference>
<evidence type="ECO:0000256" key="2">
    <source>
        <dbReference type="ARBA" id="ARBA00022448"/>
    </source>
</evidence>
<dbReference type="GO" id="GO:0005304">
    <property type="term" value="F:L-valine transmembrane transporter activity"/>
    <property type="evidence" value="ECO:0007669"/>
    <property type="project" value="TreeGrafter"/>
</dbReference>
<dbReference type="GO" id="GO:0005886">
    <property type="term" value="C:plasma membrane"/>
    <property type="evidence" value="ECO:0007669"/>
    <property type="project" value="UniProtKB-SubCell"/>
</dbReference>
<keyword evidence="7 10" id="KW-1133">Transmembrane helix</keyword>
<keyword evidence="3" id="KW-1003">Cell membrane</keyword>
<comment type="similarity">
    <text evidence="9">Belongs to the binding-protein-dependent transport system permease family. LivHM subfamily.</text>
</comment>
<dbReference type="OrthoDB" id="9807115at2"/>
<proteinExistence type="inferred from homology"/>
<feature type="transmembrane region" description="Helical" evidence="10">
    <location>
        <begin position="111"/>
        <end position="132"/>
    </location>
</feature>
<evidence type="ECO:0000256" key="9">
    <source>
        <dbReference type="ARBA" id="ARBA00037998"/>
    </source>
</evidence>
<dbReference type="RefSeq" id="WP_119900553.1">
    <property type="nucleotide sequence ID" value="NZ_QNRC01000031.1"/>
</dbReference>
<evidence type="ECO:0000256" key="8">
    <source>
        <dbReference type="ARBA" id="ARBA00023136"/>
    </source>
</evidence>
<sequence>MDILNALVAILNYVVIPATAYGAQLALGALGVTLIYGILRFSNFAHGDTMAIGTAITILFTWMLQSFGISFGPLPTALLALPLGIAATAVLVLATDRAVYRFYRVQRAAPIIFVMASVGVMFVLNGLTRLLIGVDERRFDDGTRFVINAREFREWSGLSEGLALRGTQVLTVVVAVAVVWALFWFLNRTRSGKAMRAYSDNEDLALLSGIDPERVVRLTWIIAAGLATIAGVLYGLDKSFRPFNYFQMLLPIFAAAIVGGLGNPVGAIAGGFIVAFSEVAVTYPWRKVAGYLAPDWQPAGLLQLLGTEYKFAVSFVILIVVLLFRPTGLFRGKSV</sequence>
<keyword evidence="4" id="KW-0997">Cell inner membrane</keyword>
<evidence type="ECO:0000313" key="12">
    <source>
        <dbReference type="Proteomes" id="UP000283587"/>
    </source>
</evidence>
<feature type="transmembrane region" description="Helical" evidence="10">
    <location>
        <begin position="20"/>
        <end position="39"/>
    </location>
</feature>
<dbReference type="InterPro" id="IPR052157">
    <property type="entry name" value="BCAA_transport_permease"/>
</dbReference>
<feature type="transmembrane region" description="Helical" evidence="10">
    <location>
        <begin position="162"/>
        <end position="186"/>
    </location>
</feature>
<dbReference type="GO" id="GO:0015190">
    <property type="term" value="F:L-leucine transmembrane transporter activity"/>
    <property type="evidence" value="ECO:0007669"/>
    <property type="project" value="TreeGrafter"/>
</dbReference>
<name>A0A418ZXF5_9RHOB</name>
<evidence type="ECO:0000256" key="5">
    <source>
        <dbReference type="ARBA" id="ARBA00022692"/>
    </source>
</evidence>
<dbReference type="Pfam" id="PF02653">
    <property type="entry name" value="BPD_transp_2"/>
    <property type="match status" value="1"/>
</dbReference>
<dbReference type="GO" id="GO:0015188">
    <property type="term" value="F:L-isoleucine transmembrane transporter activity"/>
    <property type="evidence" value="ECO:0007669"/>
    <property type="project" value="TreeGrafter"/>
</dbReference>
<keyword evidence="5 10" id="KW-0812">Transmembrane</keyword>
<keyword evidence="2" id="KW-0813">Transport</keyword>
<dbReference type="PANTHER" id="PTHR11795">
    <property type="entry name" value="BRANCHED-CHAIN AMINO ACID TRANSPORT SYSTEM PERMEASE PROTEIN LIVH"/>
    <property type="match status" value="1"/>
</dbReference>
<protein>
    <submittedName>
        <fullName evidence="11">Branched-chain amino acid ABC transporter permease</fullName>
    </submittedName>
</protein>
<keyword evidence="6" id="KW-0029">Amino-acid transport</keyword>
<dbReference type="EMBL" id="QZEW01000118">
    <property type="protein sequence ID" value="RJL05162.1"/>
    <property type="molecule type" value="Genomic_DNA"/>
</dbReference>
<feature type="transmembrane region" description="Helical" evidence="10">
    <location>
        <begin position="305"/>
        <end position="324"/>
    </location>
</feature>
<keyword evidence="8 10" id="KW-0472">Membrane</keyword>
<dbReference type="GO" id="GO:0042941">
    <property type="term" value="P:D-alanine transmembrane transport"/>
    <property type="evidence" value="ECO:0007669"/>
    <property type="project" value="TreeGrafter"/>
</dbReference>
<dbReference type="CDD" id="cd06582">
    <property type="entry name" value="TM_PBP1_LivH_like"/>
    <property type="match status" value="1"/>
</dbReference>
<dbReference type="AlphaFoldDB" id="A0A418ZXF5"/>
<comment type="subcellular location">
    <subcellularLocation>
        <location evidence="1">Cell membrane</location>
        <topology evidence="1">Multi-pass membrane protein</topology>
    </subcellularLocation>
</comment>
<accession>A0A418ZXF5</accession>